<comment type="similarity">
    <text evidence="4">Belongs to the TRAFAC class YlqF/YawG GTPase family. MTG1 subfamily.</text>
</comment>
<gene>
    <name evidence="7" type="ORF">FC15_GL000955</name>
</gene>
<dbReference type="InterPro" id="IPR019991">
    <property type="entry name" value="GTP-bd_ribosome_bgen"/>
</dbReference>
<name>A0A0R1W7A0_9LACO</name>
<evidence type="ECO:0000313" key="8">
    <source>
        <dbReference type="Proteomes" id="UP000051315"/>
    </source>
</evidence>
<dbReference type="Gene3D" id="1.10.1580.10">
    <property type="match status" value="1"/>
</dbReference>
<dbReference type="SUPFAM" id="SSF52540">
    <property type="entry name" value="P-loop containing nucleoside triphosphate hydrolases"/>
    <property type="match status" value="1"/>
</dbReference>
<dbReference type="GO" id="GO:0006412">
    <property type="term" value="P:translation"/>
    <property type="evidence" value="ECO:0007669"/>
    <property type="project" value="TreeGrafter"/>
</dbReference>
<dbReference type="PROSITE" id="PS51721">
    <property type="entry name" value="G_CP"/>
    <property type="match status" value="1"/>
</dbReference>
<reference evidence="7 8" key="1">
    <citation type="journal article" date="2015" name="Genome Announc.">
        <title>Expanding the biotechnology potential of lactobacilli through comparative genomics of 213 strains and associated genera.</title>
        <authorList>
            <person name="Sun Z."/>
            <person name="Harris H.M."/>
            <person name="McCann A."/>
            <person name="Guo C."/>
            <person name="Argimon S."/>
            <person name="Zhang W."/>
            <person name="Yang X."/>
            <person name="Jeffery I.B."/>
            <person name="Cooney J.C."/>
            <person name="Kagawa T.F."/>
            <person name="Liu W."/>
            <person name="Song Y."/>
            <person name="Salvetti E."/>
            <person name="Wrobel A."/>
            <person name="Rasinkangas P."/>
            <person name="Parkhill J."/>
            <person name="Rea M.C."/>
            <person name="O'Sullivan O."/>
            <person name="Ritari J."/>
            <person name="Douillard F.P."/>
            <person name="Paul Ross R."/>
            <person name="Yang R."/>
            <person name="Briner A.E."/>
            <person name="Felis G.E."/>
            <person name="de Vos W.M."/>
            <person name="Barrangou R."/>
            <person name="Klaenhammer T.R."/>
            <person name="Caufield P.W."/>
            <person name="Cui Y."/>
            <person name="Zhang H."/>
            <person name="O'Toole P.W."/>
        </authorList>
    </citation>
    <scope>NUCLEOTIDE SEQUENCE [LARGE SCALE GENOMIC DNA]</scope>
    <source>
        <strain evidence="7 8">DSM 17758</strain>
    </source>
</reference>
<keyword evidence="4" id="KW-0963">Cytoplasm</keyword>
<evidence type="ECO:0000313" key="7">
    <source>
        <dbReference type="EMBL" id="KRM13784.1"/>
    </source>
</evidence>
<feature type="domain" description="CP-type G" evidence="6">
    <location>
        <begin position="15"/>
        <end position="179"/>
    </location>
</feature>
<dbReference type="OrthoDB" id="9779790at2"/>
<dbReference type="GO" id="GO:0005525">
    <property type="term" value="F:GTP binding"/>
    <property type="evidence" value="ECO:0007669"/>
    <property type="project" value="UniProtKB-KW"/>
</dbReference>
<keyword evidence="3 4" id="KW-0342">GTP-binding</keyword>
<dbReference type="AlphaFoldDB" id="A0A0R1W7A0"/>
<dbReference type="PATRIC" id="fig|1423735.3.peg.993"/>
<dbReference type="InterPro" id="IPR023179">
    <property type="entry name" value="GTP-bd_ortho_bundle_sf"/>
</dbReference>
<dbReference type="RefSeq" id="WP_057822953.1">
    <property type="nucleotide sequence ID" value="NZ_AZFX01000003.1"/>
</dbReference>
<comment type="caution">
    <text evidence="7">The sequence shown here is derived from an EMBL/GenBank/DDBJ whole genome shotgun (WGS) entry which is preliminary data.</text>
</comment>
<dbReference type="PANTHER" id="PTHR45782">
    <property type="entry name" value="MITOCHONDRIAL RIBOSOME-ASSOCIATED GTPASE 1"/>
    <property type="match status" value="1"/>
</dbReference>
<dbReference type="PIRSF" id="PIRSF006230">
    <property type="entry name" value="MG442"/>
    <property type="match status" value="1"/>
</dbReference>
<protein>
    <recommendedName>
        <fullName evidence="1 4">Ribosome biogenesis GTPase A</fullName>
    </recommendedName>
</protein>
<dbReference type="InterPro" id="IPR016478">
    <property type="entry name" value="GTPase_MTG1"/>
</dbReference>
<evidence type="ECO:0000256" key="2">
    <source>
        <dbReference type="ARBA" id="ARBA00022741"/>
    </source>
</evidence>
<proteinExistence type="inferred from homology"/>
<evidence type="ECO:0000256" key="5">
    <source>
        <dbReference type="PIRSR" id="PIRSR006230-1"/>
    </source>
</evidence>
<comment type="subcellular location">
    <subcellularLocation>
        <location evidence="4">Cytoplasm</location>
    </subcellularLocation>
</comment>
<feature type="binding site" evidence="5">
    <location>
        <begin position="131"/>
        <end position="136"/>
    </location>
    <ligand>
        <name>GTP</name>
        <dbReference type="ChEBI" id="CHEBI:37565"/>
    </ligand>
</feature>
<dbReference type="NCBIfam" id="TIGR03596">
    <property type="entry name" value="GTPase_YlqF"/>
    <property type="match status" value="1"/>
</dbReference>
<dbReference type="PANTHER" id="PTHR45782:SF4">
    <property type="entry name" value="MITOCHONDRIAL RIBOSOME-ASSOCIATED GTPASE 1"/>
    <property type="match status" value="1"/>
</dbReference>
<dbReference type="FunFam" id="3.40.50.300:FF:000590">
    <property type="entry name" value="Ribosome biogenesis GTPase A"/>
    <property type="match status" value="1"/>
</dbReference>
<evidence type="ECO:0000259" key="6">
    <source>
        <dbReference type="PROSITE" id="PS51721"/>
    </source>
</evidence>
<feature type="binding site" evidence="5">
    <location>
        <begin position="59"/>
        <end position="62"/>
    </location>
    <ligand>
        <name>GTP</name>
        <dbReference type="ChEBI" id="CHEBI:37565"/>
    </ligand>
</feature>
<keyword evidence="8" id="KW-1185">Reference proteome</keyword>
<dbReference type="EMBL" id="AZFX01000003">
    <property type="protein sequence ID" value="KRM13784.1"/>
    <property type="molecule type" value="Genomic_DNA"/>
</dbReference>
<feature type="binding site" evidence="5">
    <location>
        <position position="175"/>
    </location>
    <ligand>
        <name>GTP</name>
        <dbReference type="ChEBI" id="CHEBI:37565"/>
    </ligand>
</feature>
<sequence>MATIQWFPGHMAKARREIQEQLKLVDLVIEITDARIPESSRNPMLNELVQQKAHLLVLNKIDLADDKMTRAWRQYYENEGLAVLTADSQHKQPLEPLLKVANELLKDKLERQHERGIKSSVIRAMCIGIPNSGKSTFLNRLVGRNVAVTGNRPGVTKNQNWLKTKQNLEILDTPGVLWPKFEDELIGQRLALTGAIKEGLYHVDDIALFALHFLKLSYPQVLPKVYGLTEAQLSLDDPDLLLAMTKKFGYRDDYEKMSTKLILDYRKGHLGRLTLEQPPVDAEVTK</sequence>
<dbReference type="Proteomes" id="UP000051315">
    <property type="component" value="Unassembled WGS sequence"/>
</dbReference>
<dbReference type="InterPro" id="IPR027417">
    <property type="entry name" value="P-loop_NTPase"/>
</dbReference>
<dbReference type="STRING" id="1423735.FC15_GL000955"/>
<evidence type="ECO:0000256" key="4">
    <source>
        <dbReference type="PIRNR" id="PIRNR006230"/>
    </source>
</evidence>
<evidence type="ECO:0000256" key="1">
    <source>
        <dbReference type="ARBA" id="ARBA00014898"/>
    </source>
</evidence>
<accession>A0A0R1W7A0</accession>
<dbReference type="Pfam" id="PF01926">
    <property type="entry name" value="MMR_HSR1"/>
    <property type="match status" value="1"/>
</dbReference>
<organism evidence="7 8">
    <name type="scientific">Lapidilactobacillus concavus DSM 17758</name>
    <dbReference type="NCBI Taxonomy" id="1423735"/>
    <lineage>
        <taxon>Bacteria</taxon>
        <taxon>Bacillati</taxon>
        <taxon>Bacillota</taxon>
        <taxon>Bacilli</taxon>
        <taxon>Lactobacillales</taxon>
        <taxon>Lactobacillaceae</taxon>
        <taxon>Lapidilactobacillus</taxon>
    </lineage>
</organism>
<comment type="function">
    <text evidence="4">Required for a late step of 50S ribosomal subunit assembly. Has GTPase activity.</text>
</comment>
<evidence type="ECO:0000256" key="3">
    <source>
        <dbReference type="ARBA" id="ARBA00023134"/>
    </source>
</evidence>
<dbReference type="Gene3D" id="3.40.50.300">
    <property type="entry name" value="P-loop containing nucleotide triphosphate hydrolases"/>
    <property type="match status" value="1"/>
</dbReference>
<dbReference type="GO" id="GO:0005737">
    <property type="term" value="C:cytoplasm"/>
    <property type="evidence" value="ECO:0007669"/>
    <property type="project" value="UniProtKB-SubCell"/>
</dbReference>
<keyword evidence="2 4" id="KW-0547">Nucleotide-binding</keyword>
<dbReference type="InterPro" id="IPR006073">
    <property type="entry name" value="GTP-bd"/>
</dbReference>
<dbReference type="InterPro" id="IPR030378">
    <property type="entry name" value="G_CP_dom"/>
</dbReference>
<dbReference type="CDD" id="cd01856">
    <property type="entry name" value="YlqF"/>
    <property type="match status" value="1"/>
</dbReference>
<dbReference type="GO" id="GO:0003924">
    <property type="term" value="F:GTPase activity"/>
    <property type="evidence" value="ECO:0007669"/>
    <property type="project" value="TreeGrafter"/>
</dbReference>